<keyword evidence="2" id="KW-0444">Lipid biosynthesis</keyword>
<dbReference type="SUPFAM" id="SSF51735">
    <property type="entry name" value="NAD(P)-binding Rossmann-fold domains"/>
    <property type="match status" value="1"/>
</dbReference>
<dbReference type="GO" id="GO:0005783">
    <property type="term" value="C:endoplasmic reticulum"/>
    <property type="evidence" value="ECO:0007669"/>
    <property type="project" value="TreeGrafter"/>
</dbReference>
<evidence type="ECO:0000256" key="3">
    <source>
        <dbReference type="ARBA" id="ARBA00022832"/>
    </source>
</evidence>
<dbReference type="Gene3D" id="3.40.50.720">
    <property type="entry name" value="NAD(P)-binding Rossmann-like Domain"/>
    <property type="match status" value="1"/>
</dbReference>
<evidence type="ECO:0000313" key="9">
    <source>
        <dbReference type="EMBL" id="KAG9393175.1"/>
    </source>
</evidence>
<feature type="chain" id="PRO_5035296315" evidence="8">
    <location>
        <begin position="21"/>
        <end position="310"/>
    </location>
</feature>
<dbReference type="AlphaFoldDB" id="A0A8J6E9D4"/>
<dbReference type="PRINTS" id="PR00081">
    <property type="entry name" value="GDHRDH"/>
</dbReference>
<reference evidence="9" key="1">
    <citation type="submission" date="2021-05" db="EMBL/GenBank/DDBJ databases">
        <title>A free-living protist that lacks canonical eukaryotic 1 DNA replication and segregation systems.</title>
        <authorList>
            <person name="Salas-Leiva D.E."/>
            <person name="Tromer E.C."/>
            <person name="Curtis B.A."/>
            <person name="Jerlstrom-Hultqvist J."/>
            <person name="Kolisko M."/>
            <person name="Yi Z."/>
            <person name="Salas-Leiva J.S."/>
            <person name="Gallot-Lavallee L."/>
            <person name="Kops G.J.P.L."/>
            <person name="Archibald J.M."/>
            <person name="Simpson A.G.B."/>
            <person name="Roger A.J."/>
        </authorList>
    </citation>
    <scope>NUCLEOTIDE SEQUENCE</scope>
    <source>
        <strain evidence="9">BICM</strain>
    </source>
</reference>
<dbReference type="Proteomes" id="UP000717585">
    <property type="component" value="Unassembled WGS sequence"/>
</dbReference>
<dbReference type="PANTHER" id="PTHR43086">
    <property type="entry name" value="VERY-LONG-CHAIN 3-OXOOACYL-COA REDUCTASE"/>
    <property type="match status" value="1"/>
</dbReference>
<evidence type="ECO:0000256" key="7">
    <source>
        <dbReference type="ARBA" id="ARBA00023160"/>
    </source>
</evidence>
<dbReference type="PROSITE" id="PS00061">
    <property type="entry name" value="ADH_SHORT"/>
    <property type="match status" value="1"/>
</dbReference>
<feature type="signal peptide" evidence="8">
    <location>
        <begin position="1"/>
        <end position="20"/>
    </location>
</feature>
<comment type="caution">
    <text evidence="9">The sequence shown here is derived from an EMBL/GenBank/DDBJ whole genome shotgun (WGS) entry which is preliminary data.</text>
</comment>
<dbReference type="PIRSF" id="PIRSF000126">
    <property type="entry name" value="11-beta-HSD1"/>
    <property type="match status" value="1"/>
</dbReference>
<dbReference type="InterPro" id="IPR020904">
    <property type="entry name" value="Sc_DH/Rdtase_CS"/>
</dbReference>
<keyword evidence="4" id="KW-0521">NADP</keyword>
<keyword evidence="6" id="KW-0443">Lipid metabolism</keyword>
<keyword evidence="3" id="KW-0276">Fatty acid metabolism</keyword>
<protein>
    <submittedName>
        <fullName evidence="9">Glucose/ribitol dehydrogenase</fullName>
    </submittedName>
</protein>
<dbReference type="GO" id="GO:0030497">
    <property type="term" value="P:fatty acid elongation"/>
    <property type="evidence" value="ECO:0007669"/>
    <property type="project" value="TreeGrafter"/>
</dbReference>
<gene>
    <name evidence="9" type="ORF">J8273_3304</name>
</gene>
<keyword evidence="7" id="KW-0275">Fatty acid biosynthesis</keyword>
<dbReference type="CDD" id="cd05356">
    <property type="entry name" value="17beta-HSD1_like_SDR_c"/>
    <property type="match status" value="1"/>
</dbReference>
<evidence type="ECO:0000256" key="8">
    <source>
        <dbReference type="SAM" id="SignalP"/>
    </source>
</evidence>
<organism evidence="9 10">
    <name type="scientific">Carpediemonas membranifera</name>
    <dbReference type="NCBI Taxonomy" id="201153"/>
    <lineage>
        <taxon>Eukaryota</taxon>
        <taxon>Metamonada</taxon>
        <taxon>Carpediemonas-like organisms</taxon>
        <taxon>Carpediemonas</taxon>
    </lineage>
</organism>
<dbReference type="InterPro" id="IPR002347">
    <property type="entry name" value="SDR_fam"/>
</dbReference>
<dbReference type="EMBL" id="JAHDYR010000025">
    <property type="protein sequence ID" value="KAG9393175.1"/>
    <property type="molecule type" value="Genomic_DNA"/>
</dbReference>
<keyword evidence="5" id="KW-0560">Oxidoreductase</keyword>
<accession>A0A8J6E9D4</accession>
<evidence type="ECO:0000256" key="4">
    <source>
        <dbReference type="ARBA" id="ARBA00022857"/>
    </source>
</evidence>
<dbReference type="PANTHER" id="PTHR43086:SF2">
    <property type="entry name" value="HYDROXYSTEROID DEHYDROGENASE-LIKE PROTEIN 1"/>
    <property type="match status" value="1"/>
</dbReference>
<evidence type="ECO:0000256" key="6">
    <source>
        <dbReference type="ARBA" id="ARBA00023098"/>
    </source>
</evidence>
<dbReference type="OrthoDB" id="5545019at2759"/>
<evidence type="ECO:0000256" key="1">
    <source>
        <dbReference type="ARBA" id="ARBA00005194"/>
    </source>
</evidence>
<evidence type="ECO:0000256" key="2">
    <source>
        <dbReference type="ARBA" id="ARBA00022516"/>
    </source>
</evidence>
<name>A0A8J6E9D4_9EUKA</name>
<evidence type="ECO:0000313" key="10">
    <source>
        <dbReference type="Proteomes" id="UP000717585"/>
    </source>
</evidence>
<keyword evidence="8" id="KW-0732">Signal</keyword>
<dbReference type="InterPro" id="IPR036291">
    <property type="entry name" value="NAD(P)-bd_dom_sf"/>
</dbReference>
<keyword evidence="10" id="KW-1185">Reference proteome</keyword>
<comment type="pathway">
    <text evidence="1">Lipid metabolism; fatty acid biosynthesis.</text>
</comment>
<dbReference type="GO" id="GO:0016491">
    <property type="term" value="F:oxidoreductase activity"/>
    <property type="evidence" value="ECO:0007669"/>
    <property type="project" value="UniProtKB-KW"/>
</dbReference>
<evidence type="ECO:0000256" key="5">
    <source>
        <dbReference type="ARBA" id="ARBA00023002"/>
    </source>
</evidence>
<sequence>MIVELLQFVLMVVRLRICPGSLKKYMRKDGENWALITGASDGIGKGISHRFAKAGLNLLIISRTESKLEALAKELTEKYKVKVEYLALDVAGNPKALDITWDFITAKVQPGDLRIAMNNVGMNMDVPAPIGQHTDDEIDRVIRVNCGYTTNMVTRFVRSYIPPKTGRYLLINMGSALGRLPTPYLAVYSASKAYINALSTAVSAEYPNLDVKAFTPFYVASPMTLTSRTNNMFISPRHFADLVVRSLNQKTVITNPHWYHALYHIMLSTLPESLRLSVTVKQMKVQQKKIIRKLKRDGRLAPQWEEKKSE</sequence>
<dbReference type="Pfam" id="PF00106">
    <property type="entry name" value="adh_short"/>
    <property type="match status" value="1"/>
</dbReference>
<proteinExistence type="predicted"/>